<dbReference type="InterPro" id="IPR007159">
    <property type="entry name" value="SpoVT-AbrB_dom"/>
</dbReference>
<evidence type="ECO:0000259" key="2">
    <source>
        <dbReference type="PROSITE" id="PS51740"/>
    </source>
</evidence>
<dbReference type="AlphaFoldDB" id="A0A1G6P0I6"/>
<dbReference type="Proteomes" id="UP000242317">
    <property type="component" value="Unassembled WGS sequence"/>
</dbReference>
<dbReference type="PROSITE" id="PS51740">
    <property type="entry name" value="SPOVT_ABRB"/>
    <property type="match status" value="1"/>
</dbReference>
<dbReference type="EMBL" id="FMYK01000011">
    <property type="protein sequence ID" value="SDC73559.1"/>
    <property type="molecule type" value="Genomic_DNA"/>
</dbReference>
<evidence type="ECO:0000313" key="3">
    <source>
        <dbReference type="EMBL" id="SDC73559.1"/>
    </source>
</evidence>
<proteinExistence type="predicted"/>
<accession>A0A1G6P0I6</accession>
<sequence>MTITSIFMNNRTQAVRLPATFRFSSEIKNVYVRQIGVERVISPVDQVWDSFFTDKNLKVTDDFERGEQIESVRESF</sequence>
<evidence type="ECO:0000313" key="4">
    <source>
        <dbReference type="Proteomes" id="UP000242317"/>
    </source>
</evidence>
<organism evidence="3 4">
    <name type="scientific">Acinetobacter marinus</name>
    <dbReference type="NCBI Taxonomy" id="281375"/>
    <lineage>
        <taxon>Bacteria</taxon>
        <taxon>Pseudomonadati</taxon>
        <taxon>Pseudomonadota</taxon>
        <taxon>Gammaproteobacteria</taxon>
        <taxon>Moraxellales</taxon>
        <taxon>Moraxellaceae</taxon>
        <taxon>Acinetobacter</taxon>
    </lineage>
</organism>
<dbReference type="RefSeq" id="WP_143005226.1">
    <property type="nucleotide sequence ID" value="NZ_FMYK01000011.1"/>
</dbReference>
<dbReference type="PANTHER" id="PTHR37550:SF3">
    <property type="entry name" value="ANTITOXIN VAPB1"/>
    <property type="match status" value="1"/>
</dbReference>
<name>A0A1G6P0I6_9GAMM</name>
<keyword evidence="4" id="KW-1185">Reference proteome</keyword>
<protein>
    <submittedName>
        <fullName evidence="3">Antitoxin VapB</fullName>
    </submittedName>
</protein>
<dbReference type="OrthoDB" id="5298361at2"/>
<feature type="domain" description="SpoVT-AbrB" evidence="2">
    <location>
        <begin position="4"/>
        <end position="46"/>
    </location>
</feature>
<gene>
    <name evidence="3" type="ORF">SAMN05421749_11170</name>
</gene>
<dbReference type="NCBIfam" id="NF040493">
    <property type="entry name" value="TA_anti_VapB"/>
    <property type="match status" value="1"/>
</dbReference>
<dbReference type="Gene3D" id="2.10.260.10">
    <property type="match status" value="1"/>
</dbReference>
<dbReference type="GO" id="GO:0003677">
    <property type="term" value="F:DNA binding"/>
    <property type="evidence" value="ECO:0007669"/>
    <property type="project" value="UniProtKB-UniRule"/>
</dbReference>
<dbReference type="InterPro" id="IPR051734">
    <property type="entry name" value="VapB_TA_antitoxins"/>
</dbReference>
<keyword evidence="1" id="KW-0238">DNA-binding</keyword>
<dbReference type="InterPro" id="IPR047976">
    <property type="entry name" value="Anti_VapB2-like"/>
</dbReference>
<evidence type="ECO:0000256" key="1">
    <source>
        <dbReference type="PROSITE-ProRule" id="PRU01076"/>
    </source>
</evidence>
<dbReference type="PANTHER" id="PTHR37550">
    <property type="entry name" value="ANTITOXIN VAPB1"/>
    <property type="match status" value="1"/>
</dbReference>
<reference evidence="4" key="1">
    <citation type="submission" date="2016-09" db="EMBL/GenBank/DDBJ databases">
        <authorList>
            <person name="Varghese N."/>
            <person name="Submissions S."/>
        </authorList>
    </citation>
    <scope>NUCLEOTIDE SEQUENCE [LARGE SCALE GENOMIC DNA]</scope>
    <source>
        <strain evidence="4">ANC 3699</strain>
    </source>
</reference>